<keyword evidence="1" id="KW-0812">Transmembrane</keyword>
<feature type="transmembrane region" description="Helical" evidence="1">
    <location>
        <begin position="131"/>
        <end position="150"/>
    </location>
</feature>
<comment type="caution">
    <text evidence="2">The sequence shown here is derived from an EMBL/GenBank/DDBJ whole genome shotgun (WGS) entry which is preliminary data.</text>
</comment>
<feature type="transmembrane region" description="Helical" evidence="1">
    <location>
        <begin position="92"/>
        <end position="111"/>
    </location>
</feature>
<keyword evidence="1" id="KW-0472">Membrane</keyword>
<dbReference type="RefSeq" id="WP_094864603.1">
    <property type="nucleotide sequence ID" value="NZ_NKYE01000014.1"/>
</dbReference>
<feature type="transmembrane region" description="Helical" evidence="1">
    <location>
        <begin position="12"/>
        <end position="34"/>
    </location>
</feature>
<dbReference type="EMBL" id="NKYE01000014">
    <property type="protein sequence ID" value="OZM71300.1"/>
    <property type="molecule type" value="Genomic_DNA"/>
</dbReference>
<protein>
    <submittedName>
        <fullName evidence="2">Uncharacterized protein</fullName>
    </submittedName>
</protein>
<evidence type="ECO:0000313" key="3">
    <source>
        <dbReference type="Proteomes" id="UP000242444"/>
    </source>
</evidence>
<keyword evidence="3" id="KW-1185">Reference proteome</keyword>
<feature type="transmembrane region" description="Helical" evidence="1">
    <location>
        <begin position="46"/>
        <end position="67"/>
    </location>
</feature>
<reference evidence="2 3" key="1">
    <citation type="submission" date="2017-07" db="EMBL/GenBank/DDBJ databases">
        <title>Amycolatopsis antarcticus sp. nov., isolated from the surface of an Antarcticus brown macroalga.</title>
        <authorList>
            <person name="Wang J."/>
            <person name="Leiva S."/>
            <person name="Huang J."/>
            <person name="Huang Y."/>
        </authorList>
    </citation>
    <scope>NUCLEOTIDE SEQUENCE [LARGE SCALE GENOMIC DNA]</scope>
    <source>
        <strain evidence="2 3">AU-G6</strain>
    </source>
</reference>
<proteinExistence type="predicted"/>
<accession>A0A263CYQ0</accession>
<dbReference type="AlphaFoldDB" id="A0A263CYQ0"/>
<dbReference type="InParanoid" id="A0A263CYQ0"/>
<dbReference type="OrthoDB" id="4464568at2"/>
<name>A0A263CYQ0_9PSEU</name>
<keyword evidence="1" id="KW-1133">Transmembrane helix</keyword>
<evidence type="ECO:0000313" key="2">
    <source>
        <dbReference type="EMBL" id="OZM71300.1"/>
    </source>
</evidence>
<sequence length="168" mass="17907">MVPIPERVRRFYGAHPLHAVAILGSLALTGYVALRIVDDPTLPVMLLWFGGCVIAHDLVLFPGYALADRVAARAVRGGGPASPRSVRALNHLRVPALASGLLLLLFFPGIIEQGQDTYLAATGQDQQPFLARWLLLTAGFFATSALLYLASAVRSARRPPSPDGSGPD</sequence>
<evidence type="ECO:0000256" key="1">
    <source>
        <dbReference type="SAM" id="Phobius"/>
    </source>
</evidence>
<organism evidence="2 3">
    <name type="scientific">Amycolatopsis antarctica</name>
    <dbReference type="NCBI Taxonomy" id="1854586"/>
    <lineage>
        <taxon>Bacteria</taxon>
        <taxon>Bacillati</taxon>
        <taxon>Actinomycetota</taxon>
        <taxon>Actinomycetes</taxon>
        <taxon>Pseudonocardiales</taxon>
        <taxon>Pseudonocardiaceae</taxon>
        <taxon>Amycolatopsis</taxon>
    </lineage>
</organism>
<gene>
    <name evidence="2" type="ORF">CFN78_21140</name>
</gene>
<dbReference type="Proteomes" id="UP000242444">
    <property type="component" value="Unassembled WGS sequence"/>
</dbReference>